<dbReference type="PATRIC" id="fig|1339316.3.peg.511"/>
<evidence type="ECO:0008006" key="4">
    <source>
        <dbReference type="Google" id="ProtNLM"/>
    </source>
</evidence>
<reference evidence="2 3" key="1">
    <citation type="submission" date="2014-02" db="EMBL/GenBank/DDBJ databases">
        <authorList>
            <person name="Sears C."/>
            <person name="Carroll K."/>
            <person name="Sack B.R."/>
            <person name="Qadri F."/>
            <person name="Myers L.L."/>
            <person name="Chung G.-T."/>
            <person name="Escheverria P."/>
            <person name="Fraser C.M."/>
            <person name="Sadzewicz L."/>
            <person name="Shefchek K.A."/>
            <person name="Tallon L."/>
            <person name="Das S.P."/>
            <person name="Daugherty S."/>
            <person name="Mongodin E.F."/>
        </authorList>
    </citation>
    <scope>NUCLEOTIDE SEQUENCE [LARGE SCALE GENOMIC DNA]</scope>
    <source>
        <strain evidence="3">3998T(B)3</strain>
    </source>
</reference>
<evidence type="ECO:0000256" key="1">
    <source>
        <dbReference type="SAM" id="SignalP"/>
    </source>
</evidence>
<sequence length="158" mass="18062">MKSVLLMCWMALLSVAVSAQDFASRFMAEHQADSNLTCVTISPKMMEEIMKSDAEKDKEVLDMISNLKSMQVLTSDVEGKKYFNAALKVVEKNSGRFESFLSFKDKSENCQIMVRKKKSTIVELVMLMHEKNHFAVVNFTGNMSPEFIAQIKRHFHLL</sequence>
<dbReference type="InterPro" id="IPR025348">
    <property type="entry name" value="DUF4252"/>
</dbReference>
<dbReference type="AlphaFoldDB" id="A0A015XJI4"/>
<evidence type="ECO:0000313" key="3">
    <source>
        <dbReference type="Proteomes" id="UP000020773"/>
    </source>
</evidence>
<protein>
    <recommendedName>
        <fullName evidence="4">DUF4252 domain-containing protein</fullName>
    </recommendedName>
</protein>
<proteinExistence type="predicted"/>
<name>A0A015XJI4_BACFG</name>
<evidence type="ECO:0000313" key="2">
    <source>
        <dbReference type="EMBL" id="EXY92765.1"/>
    </source>
</evidence>
<feature type="signal peptide" evidence="1">
    <location>
        <begin position="1"/>
        <end position="19"/>
    </location>
</feature>
<dbReference type="RefSeq" id="WP_005801902.1">
    <property type="nucleotide sequence ID" value="NZ_JGDB01000013.1"/>
</dbReference>
<dbReference type="Pfam" id="PF14060">
    <property type="entry name" value="DUF4252"/>
    <property type="match status" value="1"/>
</dbReference>
<feature type="chain" id="PRO_5001482035" description="DUF4252 domain-containing protein" evidence="1">
    <location>
        <begin position="20"/>
        <end position="158"/>
    </location>
</feature>
<dbReference type="EMBL" id="JGDB01000013">
    <property type="protein sequence ID" value="EXY92765.1"/>
    <property type="molecule type" value="Genomic_DNA"/>
</dbReference>
<comment type="caution">
    <text evidence="2">The sequence shown here is derived from an EMBL/GenBank/DDBJ whole genome shotgun (WGS) entry which is preliminary data.</text>
</comment>
<organism evidence="2 3">
    <name type="scientific">Bacteroides fragilis str. 3998T(B)3</name>
    <dbReference type="NCBI Taxonomy" id="1339316"/>
    <lineage>
        <taxon>Bacteria</taxon>
        <taxon>Pseudomonadati</taxon>
        <taxon>Bacteroidota</taxon>
        <taxon>Bacteroidia</taxon>
        <taxon>Bacteroidales</taxon>
        <taxon>Bacteroidaceae</taxon>
        <taxon>Bacteroides</taxon>
    </lineage>
</organism>
<dbReference type="GeneID" id="60366717"/>
<keyword evidence="1" id="KW-0732">Signal</keyword>
<gene>
    <name evidence="2" type="ORF">M125_0517</name>
</gene>
<accession>A0A015XJI4</accession>
<dbReference type="Proteomes" id="UP000020773">
    <property type="component" value="Unassembled WGS sequence"/>
</dbReference>